<dbReference type="EMBL" id="CP148066">
    <property type="protein sequence ID" value="WXL28259.1"/>
    <property type="molecule type" value="Genomic_DNA"/>
</dbReference>
<keyword evidence="1" id="KW-0812">Transmembrane</keyword>
<evidence type="ECO:0000256" key="1">
    <source>
        <dbReference type="SAM" id="Phobius"/>
    </source>
</evidence>
<protein>
    <submittedName>
        <fullName evidence="2">Uncharacterized protein</fullName>
    </submittedName>
</protein>
<keyword evidence="3" id="KW-1185">Reference proteome</keyword>
<evidence type="ECO:0000313" key="2">
    <source>
        <dbReference type="EMBL" id="WXL28259.1"/>
    </source>
</evidence>
<organism evidence="2 3">
    <name type="scientific">[Mycoplasma] gypis</name>
    <dbReference type="NCBI Taxonomy" id="92404"/>
    <lineage>
        <taxon>Bacteria</taxon>
        <taxon>Bacillati</taxon>
        <taxon>Mycoplasmatota</taxon>
        <taxon>Mycoplasmoidales</taxon>
        <taxon>Metamycoplasmataceae</taxon>
        <taxon>Metamycoplasma</taxon>
    </lineage>
</organism>
<keyword evidence="1" id="KW-1133">Transmembrane helix</keyword>
<dbReference type="Proteomes" id="UP001460679">
    <property type="component" value="Chromosome"/>
</dbReference>
<feature type="transmembrane region" description="Helical" evidence="1">
    <location>
        <begin position="75"/>
        <end position="99"/>
    </location>
</feature>
<name>A0ABZ2RMH7_9BACT</name>
<sequence length="346" mass="40596">MLTNFQETTEASKNSQSFYGANSMYLIALILIAILFFISIKFVMNYKKSIWKIKNVLGDKLKKPYIYGLKGKDSYFVNLILLIVFALICVAVGIYFLVAKADFKNNKVVDIVVYTLWISLPIILCLALFIYSFIVYKKEFSDKKYNDPNWNKKLKNEIYTQYSTEIPANINIENSLLRQRNSQVFKMFSSYLNTYENLNNINTKDAYNFALKIAFISGYYKEYTQNFTLYGDVFSQNVTQEIDYDRDYSSTIDNQIKWMEAVDSKNQVVKEIQANNIQPRTFSPYSRQSRRRSTLSFINTTEMTFLTSDPIGKFNFLIDNQEKQLTIWEFLELLSANTWIKLQKNL</sequence>
<feature type="transmembrane region" description="Helical" evidence="1">
    <location>
        <begin position="24"/>
        <end position="44"/>
    </location>
</feature>
<accession>A0ABZ2RMH7</accession>
<reference evidence="2" key="1">
    <citation type="submission" date="2024-03" db="EMBL/GenBank/DDBJ databases">
        <title>Complete genome sequence of Mycoplasma gypis type strain B1/T1.</title>
        <authorList>
            <person name="Spergser J."/>
        </authorList>
    </citation>
    <scope>NUCLEOTIDE SEQUENCE [LARGE SCALE GENOMIC DNA]</scope>
    <source>
        <strain evidence="2">B1/T1</strain>
    </source>
</reference>
<feature type="transmembrane region" description="Helical" evidence="1">
    <location>
        <begin position="111"/>
        <end position="136"/>
    </location>
</feature>
<gene>
    <name evidence="2" type="ORF">WG616_02730</name>
</gene>
<proteinExistence type="predicted"/>
<keyword evidence="1" id="KW-0472">Membrane</keyword>
<dbReference type="RefSeq" id="WP_205498184.1">
    <property type="nucleotide sequence ID" value="NZ_CP148066.1"/>
</dbReference>
<evidence type="ECO:0000313" key="3">
    <source>
        <dbReference type="Proteomes" id="UP001460679"/>
    </source>
</evidence>